<dbReference type="InterPro" id="IPR036388">
    <property type="entry name" value="WH-like_DNA-bd_sf"/>
</dbReference>
<keyword evidence="8" id="KW-1185">Reference proteome</keyword>
<dbReference type="Proteomes" id="UP000009010">
    <property type="component" value="Chromosome"/>
</dbReference>
<feature type="domain" description="HTH lysR-type" evidence="6">
    <location>
        <begin position="1"/>
        <end position="56"/>
    </location>
</feature>
<evidence type="ECO:0000313" key="7">
    <source>
        <dbReference type="EMBL" id="AEX52542.1"/>
    </source>
</evidence>
<sequence length="303" mass="34563">MKAWQIFVKVVEKGSITAAAKDMNIVPSAASKMISKLEAELRVTLFFRNSRNLAVTPQGILVYDKIKSILESMDELYAEARNPDDVVKGSIRLSVPSVIGEYMANIWIYEFLQKHRKAKVFLDTRDVFTNEAIEENDLILKTGEVENESLVHKRLSPLKLVLCASPKYLSTHAEITEPKDLEKHSVFPLHHHGLAGPLTMFRGIETYTLQQSNNFRFSSNNLVSILNLVLLGHGISICTPGWLAAQKIYNNQIQLILPDWTIPDLPVYLIWKQRQFHTPLFKEFSVFIGEKWDNRSVITKSQI</sequence>
<organism evidence="7 8">
    <name type="scientific">Rahnella aquatilis (strain ATCC 33071 / DSM 4594 / JCM 1683 / NBRC 105701 / NCIMB 13365 / CIP 78.65)</name>
    <dbReference type="NCBI Taxonomy" id="745277"/>
    <lineage>
        <taxon>Bacteria</taxon>
        <taxon>Pseudomonadati</taxon>
        <taxon>Pseudomonadota</taxon>
        <taxon>Gammaproteobacteria</taxon>
        <taxon>Enterobacterales</taxon>
        <taxon>Yersiniaceae</taxon>
        <taxon>Rahnella</taxon>
    </lineage>
</organism>
<keyword evidence="2" id="KW-0678">Repressor</keyword>
<name>H2IRP1_RAHAC</name>
<dbReference type="GO" id="GO:0003700">
    <property type="term" value="F:DNA-binding transcription factor activity"/>
    <property type="evidence" value="ECO:0007669"/>
    <property type="project" value="InterPro"/>
</dbReference>
<dbReference type="RefSeq" id="WP_015697691.1">
    <property type="nucleotide sequence ID" value="NC_016818.1"/>
</dbReference>
<dbReference type="EMBL" id="CP003244">
    <property type="protein sequence ID" value="AEX52542.1"/>
    <property type="molecule type" value="Genomic_DNA"/>
</dbReference>
<dbReference type="InterPro" id="IPR000847">
    <property type="entry name" value="LysR_HTH_N"/>
</dbReference>
<dbReference type="Gene3D" id="1.10.10.10">
    <property type="entry name" value="Winged helix-like DNA-binding domain superfamily/Winged helix DNA-binding domain"/>
    <property type="match status" value="1"/>
</dbReference>
<accession>H2IRP1</accession>
<evidence type="ECO:0000256" key="3">
    <source>
        <dbReference type="ARBA" id="ARBA00023015"/>
    </source>
</evidence>
<keyword evidence="5" id="KW-0804">Transcription</keyword>
<reference evidence="8" key="2">
    <citation type="submission" date="2012-01" db="EMBL/GenBank/DDBJ databases">
        <title>Complete sequence of chromosome of Rahnella aquatilis CIP 78.65.</title>
        <authorList>
            <person name="Lucas S."/>
            <person name="Han J."/>
            <person name="Lapidus A."/>
            <person name="Cheng J.-F."/>
            <person name="Goodwin L."/>
            <person name="Pitluck S."/>
            <person name="Peters L."/>
            <person name="Ovchinnikova G."/>
            <person name="Held B."/>
            <person name="Detter J.C."/>
            <person name="Han C."/>
            <person name="Tapia R."/>
            <person name="Land M."/>
            <person name="Hauser L."/>
            <person name="Kyrpides N."/>
            <person name="Ivanova N."/>
            <person name="Pagani I."/>
            <person name="Sobecky P."/>
            <person name="Martinez R."/>
            <person name="Woyke T."/>
        </authorList>
    </citation>
    <scope>NUCLEOTIDE SEQUENCE [LARGE SCALE GENOMIC DNA]</scope>
    <source>
        <strain evidence="8">ATCC 33071 / DSM 4594 / JCM 1683 / NBRC 105701 / NCIMB 13365 / CIP 78.65</strain>
    </source>
</reference>
<dbReference type="Gene3D" id="3.40.190.290">
    <property type="match status" value="1"/>
</dbReference>
<dbReference type="STRING" id="745277.Rahaq2_2701"/>
<evidence type="ECO:0000256" key="5">
    <source>
        <dbReference type="ARBA" id="ARBA00023163"/>
    </source>
</evidence>
<dbReference type="AlphaFoldDB" id="H2IRP1"/>
<gene>
    <name evidence="7" type="ordered locus">Rahaq2_2701</name>
</gene>
<evidence type="ECO:0000256" key="4">
    <source>
        <dbReference type="ARBA" id="ARBA00023125"/>
    </source>
</evidence>
<dbReference type="InterPro" id="IPR036390">
    <property type="entry name" value="WH_DNA-bd_sf"/>
</dbReference>
<comment type="similarity">
    <text evidence="1">Belongs to the LysR transcriptional regulatory family.</text>
</comment>
<reference evidence="7 8" key="1">
    <citation type="journal article" date="2012" name="J. Bacteriol.">
        <title>Complete Genome Sequence of Rahnella aquatilis CIP 78.65.</title>
        <authorList>
            <person name="Martinez R.J."/>
            <person name="Bruce D."/>
            <person name="Detter C."/>
            <person name="Goodwin L.A."/>
            <person name="Han J."/>
            <person name="Han C.S."/>
            <person name="Held B."/>
            <person name="Land M.L."/>
            <person name="Mikhailova N."/>
            <person name="Nolan M."/>
            <person name="Pennacchio L."/>
            <person name="Pitluck S."/>
            <person name="Tapia R."/>
            <person name="Woyke T."/>
            <person name="Sobecky P.A."/>
        </authorList>
    </citation>
    <scope>NUCLEOTIDE SEQUENCE [LARGE SCALE GENOMIC DNA]</scope>
    <source>
        <strain evidence="8">ATCC 33071 / DSM 4594 / JCM 1683 / NBRC 105701 / NCIMB 13365 / CIP 78.65</strain>
    </source>
</reference>
<dbReference type="PANTHER" id="PTHR30537">
    <property type="entry name" value="HTH-TYPE TRANSCRIPTIONAL REGULATOR"/>
    <property type="match status" value="1"/>
</dbReference>
<dbReference type="SUPFAM" id="SSF46785">
    <property type="entry name" value="Winged helix' DNA-binding domain"/>
    <property type="match status" value="1"/>
</dbReference>
<dbReference type="eggNOG" id="COG0583">
    <property type="taxonomic scope" value="Bacteria"/>
</dbReference>
<evidence type="ECO:0000256" key="2">
    <source>
        <dbReference type="ARBA" id="ARBA00022491"/>
    </source>
</evidence>
<dbReference type="OrthoDB" id="8723543at2"/>
<dbReference type="GO" id="GO:0043565">
    <property type="term" value="F:sequence-specific DNA binding"/>
    <property type="evidence" value="ECO:0007669"/>
    <property type="project" value="TreeGrafter"/>
</dbReference>
<dbReference type="InterPro" id="IPR058163">
    <property type="entry name" value="LysR-type_TF_proteobact-type"/>
</dbReference>
<dbReference type="Pfam" id="PF03466">
    <property type="entry name" value="LysR_substrate"/>
    <property type="match status" value="1"/>
</dbReference>
<dbReference type="Pfam" id="PF00126">
    <property type="entry name" value="HTH_1"/>
    <property type="match status" value="1"/>
</dbReference>
<evidence type="ECO:0000313" key="8">
    <source>
        <dbReference type="Proteomes" id="UP000009010"/>
    </source>
</evidence>
<evidence type="ECO:0000256" key="1">
    <source>
        <dbReference type="ARBA" id="ARBA00009437"/>
    </source>
</evidence>
<keyword evidence="3" id="KW-0805">Transcription regulation</keyword>
<dbReference type="InterPro" id="IPR005119">
    <property type="entry name" value="LysR_subst-bd"/>
</dbReference>
<dbReference type="PROSITE" id="PS50931">
    <property type="entry name" value="HTH_LYSR"/>
    <property type="match status" value="1"/>
</dbReference>
<dbReference type="KEGG" id="raq:Rahaq2_2701"/>
<dbReference type="GO" id="GO:0006351">
    <property type="term" value="P:DNA-templated transcription"/>
    <property type="evidence" value="ECO:0007669"/>
    <property type="project" value="TreeGrafter"/>
</dbReference>
<proteinExistence type="inferred from homology"/>
<dbReference type="PANTHER" id="PTHR30537:SF21">
    <property type="entry name" value="HTH-TYPE TRANSCRIPTIONAL REGULATOR SINR-RELATED"/>
    <property type="match status" value="1"/>
</dbReference>
<dbReference type="FunFam" id="1.10.10.10:FF:000001">
    <property type="entry name" value="LysR family transcriptional regulator"/>
    <property type="match status" value="1"/>
</dbReference>
<evidence type="ECO:0000259" key="6">
    <source>
        <dbReference type="PROSITE" id="PS50931"/>
    </source>
</evidence>
<keyword evidence="4" id="KW-0238">DNA-binding</keyword>
<dbReference type="HOGENOM" id="CLU_039613_16_2_6"/>
<protein>
    <submittedName>
        <fullName evidence="7">Transcriptional regulator</fullName>
    </submittedName>
</protein>
<dbReference type="SUPFAM" id="SSF53850">
    <property type="entry name" value="Periplasmic binding protein-like II"/>
    <property type="match status" value="1"/>
</dbReference>
<dbReference type="PATRIC" id="fig|745277.3.peg.2596"/>